<protein>
    <recommendedName>
        <fullName evidence="3">Lipoprotein</fullName>
    </recommendedName>
</protein>
<proteinExistence type="predicted"/>
<sequence length="165" mass="18685">MKIQMGLLFALALLGGCKEGEHHSPPPPPPQALIDYALIDSYGVDSDYDPGVPLVIDPYVEAGVFEVFWEVRYAEPYRFYLSMGETPYIDDSLRVYERRCGPGRACNLDGYALCQYRTDFTLACENGPWVDMLPIIYKVPQDVYLFAEICGPDGCHSRRLPVQMY</sequence>
<organism evidence="1 2">
    <name type="scientific">Gilvimarinus xylanilyticus</name>
    <dbReference type="NCBI Taxonomy" id="2944139"/>
    <lineage>
        <taxon>Bacteria</taxon>
        <taxon>Pseudomonadati</taxon>
        <taxon>Pseudomonadota</taxon>
        <taxon>Gammaproteobacteria</taxon>
        <taxon>Cellvibrionales</taxon>
        <taxon>Cellvibrionaceae</taxon>
        <taxon>Gilvimarinus</taxon>
    </lineage>
</organism>
<dbReference type="EMBL" id="JAMFTH010000001">
    <property type="protein sequence ID" value="MCP8899081.1"/>
    <property type="molecule type" value="Genomic_DNA"/>
</dbReference>
<accession>A0A9X2KSR1</accession>
<evidence type="ECO:0008006" key="3">
    <source>
        <dbReference type="Google" id="ProtNLM"/>
    </source>
</evidence>
<reference evidence="1" key="1">
    <citation type="submission" date="2022-05" db="EMBL/GenBank/DDBJ databases">
        <authorList>
            <person name="Sun H.-N."/>
        </authorList>
    </citation>
    <scope>NUCLEOTIDE SEQUENCE</scope>
    <source>
        <strain evidence="1">HB14</strain>
    </source>
</reference>
<keyword evidence="2" id="KW-1185">Reference proteome</keyword>
<dbReference type="AlphaFoldDB" id="A0A9X2KSR1"/>
<dbReference type="Proteomes" id="UP001139319">
    <property type="component" value="Unassembled WGS sequence"/>
</dbReference>
<gene>
    <name evidence="1" type="ORF">M6D89_07195</name>
</gene>
<evidence type="ECO:0000313" key="1">
    <source>
        <dbReference type="EMBL" id="MCP8899081.1"/>
    </source>
</evidence>
<dbReference type="PROSITE" id="PS51257">
    <property type="entry name" value="PROKAR_LIPOPROTEIN"/>
    <property type="match status" value="1"/>
</dbReference>
<comment type="caution">
    <text evidence="1">The sequence shown here is derived from an EMBL/GenBank/DDBJ whole genome shotgun (WGS) entry which is preliminary data.</text>
</comment>
<name>A0A9X2KSR1_9GAMM</name>
<reference evidence="1" key="2">
    <citation type="submission" date="2023-01" db="EMBL/GenBank/DDBJ databases">
        <title>Gilvimarinus xylanilyticus HB14 isolated from Caulerpa lentillifera aquaculture base in Hainan, China.</title>
        <authorList>
            <person name="Zhang Y.-J."/>
        </authorList>
    </citation>
    <scope>NUCLEOTIDE SEQUENCE</scope>
    <source>
        <strain evidence="1">HB14</strain>
    </source>
</reference>
<dbReference type="RefSeq" id="WP_253967341.1">
    <property type="nucleotide sequence ID" value="NZ_JAMFTH010000001.1"/>
</dbReference>
<evidence type="ECO:0000313" key="2">
    <source>
        <dbReference type="Proteomes" id="UP001139319"/>
    </source>
</evidence>